<feature type="domain" description="Integrase catalytic" evidence="1">
    <location>
        <begin position="117"/>
        <end position="280"/>
    </location>
</feature>
<dbReference type="PANTHER" id="PTHR46889">
    <property type="entry name" value="TRANSPOSASE INSF FOR INSERTION SEQUENCE IS3B-RELATED"/>
    <property type="match status" value="1"/>
</dbReference>
<organism evidence="2 3">
    <name type="scientific">Pseudoxanthomonas kaohsiungensis</name>
    <dbReference type="NCBI Taxonomy" id="283923"/>
    <lineage>
        <taxon>Bacteria</taxon>
        <taxon>Pseudomonadati</taxon>
        <taxon>Pseudomonadota</taxon>
        <taxon>Gammaproteobacteria</taxon>
        <taxon>Lysobacterales</taxon>
        <taxon>Lysobacteraceae</taxon>
        <taxon>Pseudoxanthomonas</taxon>
    </lineage>
</organism>
<dbReference type="PROSITE" id="PS50994">
    <property type="entry name" value="INTEGRASE"/>
    <property type="match status" value="1"/>
</dbReference>
<dbReference type="Pfam" id="PF13333">
    <property type="entry name" value="rve_2"/>
    <property type="match status" value="1"/>
</dbReference>
<gene>
    <name evidence="2" type="ORF">ACFQ2N_15740</name>
</gene>
<dbReference type="Pfam" id="PF13276">
    <property type="entry name" value="HTH_21"/>
    <property type="match status" value="1"/>
</dbReference>
<sequence>MQAQQAAYPVSALCRALGVSRSGFHAWQSRTPCARSQSDARLVAVIRAAHEEHRQAYGARRLWRVLVSRGESCGRHRVARLRRQHGVITKRRRRFLRGRSSYQCAPAAPNRLAWPFASPAPNRVWAGDITHVPTREGWLYLATVLDVCSRRIVGWAMASRQTFDLAERALHMAIVQRRPPPQVILHHDRGSQYTSASYRAKAEAAHMLLSMSRPGMPYDNAMAESFFGTLKLELMPDRVFASREAARLAVFDYIEAFYNRTRMHSALGYQSPAQYEERFNRLGYVP</sequence>
<dbReference type="PANTHER" id="PTHR46889:SF4">
    <property type="entry name" value="TRANSPOSASE INSO FOR INSERTION SEQUENCE ELEMENT IS911B-RELATED"/>
    <property type="match status" value="1"/>
</dbReference>
<reference evidence="3" key="1">
    <citation type="journal article" date="2019" name="Int. J. Syst. Evol. Microbiol.">
        <title>The Global Catalogue of Microorganisms (GCM) 10K type strain sequencing project: providing services to taxonomists for standard genome sequencing and annotation.</title>
        <authorList>
            <consortium name="The Broad Institute Genomics Platform"/>
            <consortium name="The Broad Institute Genome Sequencing Center for Infectious Disease"/>
            <person name="Wu L."/>
            <person name="Ma J."/>
        </authorList>
    </citation>
    <scope>NUCLEOTIDE SEQUENCE [LARGE SCALE GENOMIC DNA]</scope>
    <source>
        <strain evidence="3">CCUG 55854</strain>
    </source>
</reference>
<dbReference type="SUPFAM" id="SSF53098">
    <property type="entry name" value="Ribonuclease H-like"/>
    <property type="match status" value="1"/>
</dbReference>
<dbReference type="NCBIfam" id="NF033516">
    <property type="entry name" value="transpos_IS3"/>
    <property type="match status" value="1"/>
</dbReference>
<dbReference type="InterPro" id="IPR048020">
    <property type="entry name" value="Transpos_IS3"/>
</dbReference>
<dbReference type="InterPro" id="IPR012337">
    <property type="entry name" value="RNaseH-like_sf"/>
</dbReference>
<dbReference type="Proteomes" id="UP001597033">
    <property type="component" value="Unassembled WGS sequence"/>
</dbReference>
<comment type="caution">
    <text evidence="2">The sequence shown here is derived from an EMBL/GenBank/DDBJ whole genome shotgun (WGS) entry which is preliminary data.</text>
</comment>
<dbReference type="InterPro" id="IPR001584">
    <property type="entry name" value="Integrase_cat-core"/>
</dbReference>
<evidence type="ECO:0000259" key="1">
    <source>
        <dbReference type="PROSITE" id="PS50994"/>
    </source>
</evidence>
<dbReference type="InterPro" id="IPR036397">
    <property type="entry name" value="RNaseH_sf"/>
</dbReference>
<accession>A0ABW3LZX1</accession>
<proteinExistence type="predicted"/>
<dbReference type="InterPro" id="IPR050900">
    <property type="entry name" value="Transposase_IS3/IS150/IS904"/>
</dbReference>
<dbReference type="InterPro" id="IPR025948">
    <property type="entry name" value="HTH-like_dom"/>
</dbReference>
<dbReference type="RefSeq" id="WP_238394420.1">
    <property type="nucleotide sequence ID" value="NZ_JAYRDL010000032.1"/>
</dbReference>
<evidence type="ECO:0000313" key="3">
    <source>
        <dbReference type="Proteomes" id="UP001597033"/>
    </source>
</evidence>
<keyword evidence="3" id="KW-1185">Reference proteome</keyword>
<dbReference type="EMBL" id="JBHTKN010000015">
    <property type="protein sequence ID" value="MFD1043803.1"/>
    <property type="molecule type" value="Genomic_DNA"/>
</dbReference>
<dbReference type="Pfam" id="PF00665">
    <property type="entry name" value="rve"/>
    <property type="match status" value="1"/>
</dbReference>
<name>A0ABW3LZX1_9GAMM</name>
<protein>
    <submittedName>
        <fullName evidence="2">IS3 family transposase</fullName>
    </submittedName>
</protein>
<dbReference type="Gene3D" id="3.30.420.10">
    <property type="entry name" value="Ribonuclease H-like superfamily/Ribonuclease H"/>
    <property type="match status" value="1"/>
</dbReference>
<evidence type="ECO:0000313" key="2">
    <source>
        <dbReference type="EMBL" id="MFD1043803.1"/>
    </source>
</evidence>